<proteinExistence type="predicted"/>
<evidence type="ECO:0000313" key="1">
    <source>
        <dbReference type="EMBL" id="GHB33053.1"/>
    </source>
</evidence>
<protein>
    <submittedName>
        <fullName evidence="1">Uncharacterized protein</fullName>
    </submittedName>
</protein>
<dbReference type="Proteomes" id="UP000599437">
    <property type="component" value="Unassembled WGS sequence"/>
</dbReference>
<dbReference type="RefSeq" id="WP_138894288.1">
    <property type="nucleotide sequence ID" value="NZ_BMVO01000048.1"/>
</dbReference>
<sequence>MTTEFPPIDRNKSRLTAVDEEAVRLADVLQAHPGTSDVTDSGAQGDIVFTAAGGTWVLDFQAGADGEVFQSPTGTPAPADRPATDVLRDVVVPALLVHPAYRAATADDDTLTVHLATGRHYTLTLSPAA</sequence>
<accession>A0ABQ3EI48</accession>
<gene>
    <name evidence="1" type="ORF">GCM10010346_65350</name>
</gene>
<keyword evidence="2" id="KW-1185">Reference proteome</keyword>
<evidence type="ECO:0000313" key="2">
    <source>
        <dbReference type="Proteomes" id="UP000599437"/>
    </source>
</evidence>
<name>A0ABQ3EI48_9ACTN</name>
<organism evidence="1 2">
    <name type="scientific">Streptomyces chryseus</name>
    <dbReference type="NCBI Taxonomy" id="68186"/>
    <lineage>
        <taxon>Bacteria</taxon>
        <taxon>Bacillati</taxon>
        <taxon>Actinomycetota</taxon>
        <taxon>Actinomycetes</taxon>
        <taxon>Kitasatosporales</taxon>
        <taxon>Streptomycetaceae</taxon>
        <taxon>Streptomyces</taxon>
    </lineage>
</organism>
<dbReference type="EMBL" id="BMVO01000048">
    <property type="protein sequence ID" value="GHB33053.1"/>
    <property type="molecule type" value="Genomic_DNA"/>
</dbReference>
<comment type="caution">
    <text evidence="1">The sequence shown here is derived from an EMBL/GenBank/DDBJ whole genome shotgun (WGS) entry which is preliminary data.</text>
</comment>
<reference evidence="2" key="1">
    <citation type="journal article" date="2019" name="Int. J. Syst. Evol. Microbiol.">
        <title>The Global Catalogue of Microorganisms (GCM) 10K type strain sequencing project: providing services to taxonomists for standard genome sequencing and annotation.</title>
        <authorList>
            <consortium name="The Broad Institute Genomics Platform"/>
            <consortium name="The Broad Institute Genome Sequencing Center for Infectious Disease"/>
            <person name="Wu L."/>
            <person name="Ma J."/>
        </authorList>
    </citation>
    <scope>NUCLEOTIDE SEQUENCE [LARGE SCALE GENOMIC DNA]</scope>
    <source>
        <strain evidence="2">JCM 4737</strain>
    </source>
</reference>